<protein>
    <submittedName>
        <fullName evidence="1">Uncharacterized protein</fullName>
    </submittedName>
</protein>
<dbReference type="RefSeq" id="WP_026817712.1">
    <property type="nucleotide sequence ID" value="NZ_AUFF01000022.1"/>
</dbReference>
<dbReference type="OrthoDB" id="6204140at2"/>
<evidence type="ECO:0000313" key="2">
    <source>
        <dbReference type="Proteomes" id="UP000029391"/>
    </source>
</evidence>
<keyword evidence="2" id="KW-1185">Reference proteome</keyword>
<dbReference type="AlphaFoldDB" id="A0A091BWM9"/>
<sequence length="96" mass="10778">MSLPADIERFLARSFPPDELEHAVQLLGHARIHDGTAPNARLLRCAAFASRGKLKNLERLASQLAVDWRDVIMAGEYELQGKETVRVRDLSMPLQV</sequence>
<proteinExistence type="predicted"/>
<accession>A0A091BWM9</accession>
<comment type="caution">
    <text evidence="1">The sequence shown here is derived from an EMBL/GenBank/DDBJ whole genome shotgun (WGS) entry which is preliminary data.</text>
</comment>
<dbReference type="Proteomes" id="UP000029391">
    <property type="component" value="Unassembled WGS sequence"/>
</dbReference>
<organism evidence="1 2">
    <name type="scientific">Arenimonas composti TR7-09 = DSM 18010</name>
    <dbReference type="NCBI Taxonomy" id="1121013"/>
    <lineage>
        <taxon>Bacteria</taxon>
        <taxon>Pseudomonadati</taxon>
        <taxon>Pseudomonadota</taxon>
        <taxon>Gammaproteobacteria</taxon>
        <taxon>Lysobacterales</taxon>
        <taxon>Lysobacteraceae</taxon>
        <taxon>Arenimonas</taxon>
    </lineage>
</organism>
<dbReference type="eggNOG" id="ENOG502ZJQT">
    <property type="taxonomic scope" value="Bacteria"/>
</dbReference>
<reference evidence="1 2" key="1">
    <citation type="submission" date="2013-09" db="EMBL/GenBank/DDBJ databases">
        <title>Genome sequencing of Arenimonas composti.</title>
        <authorList>
            <person name="Chen F."/>
            <person name="Wang G."/>
        </authorList>
    </citation>
    <scope>NUCLEOTIDE SEQUENCE [LARGE SCALE GENOMIC DNA]</scope>
    <source>
        <strain evidence="1 2">TR7-09</strain>
    </source>
</reference>
<name>A0A091BWM9_9GAMM</name>
<evidence type="ECO:0000313" key="1">
    <source>
        <dbReference type="EMBL" id="KFN48750.1"/>
    </source>
</evidence>
<gene>
    <name evidence="1" type="ORF">P873_13920</name>
</gene>
<dbReference type="EMBL" id="AWXU01000049">
    <property type="protein sequence ID" value="KFN48750.1"/>
    <property type="molecule type" value="Genomic_DNA"/>
</dbReference>